<evidence type="ECO:0000256" key="5">
    <source>
        <dbReference type="ARBA" id="ARBA00004661"/>
    </source>
</evidence>
<evidence type="ECO:0000256" key="11">
    <source>
        <dbReference type="ARBA" id="ARBA00022723"/>
    </source>
</evidence>
<keyword evidence="16 18" id="KW-0456">Lyase</keyword>
<name>A0A2T0W6J0_9LACT</name>
<evidence type="ECO:0000256" key="7">
    <source>
        <dbReference type="ARBA" id="ARBA00013031"/>
    </source>
</evidence>
<dbReference type="UniPathway" id="UPA00053">
    <property type="reaction ID" value="UER00085"/>
</dbReference>
<comment type="function">
    <text evidence="18">Catalyzes the conversion of 3-deoxy-D-arabino-heptulosonate 7-phosphate (DAHP) to dehydroquinate (DHQ).</text>
</comment>
<dbReference type="InterPro" id="IPR056179">
    <property type="entry name" value="DHQS_C"/>
</dbReference>
<feature type="binding site" evidence="18">
    <location>
        <begin position="132"/>
        <end position="133"/>
    </location>
    <ligand>
        <name>NAD(+)</name>
        <dbReference type="ChEBI" id="CHEBI:57540"/>
    </ligand>
</feature>
<comment type="subcellular location">
    <subcellularLocation>
        <location evidence="4 18">Cytoplasm</location>
    </subcellularLocation>
</comment>
<dbReference type="GO" id="GO:0009073">
    <property type="term" value="P:aromatic amino acid family biosynthetic process"/>
    <property type="evidence" value="ECO:0007669"/>
    <property type="project" value="UniProtKB-KW"/>
</dbReference>
<dbReference type="Pfam" id="PF24621">
    <property type="entry name" value="DHQS_C"/>
    <property type="match status" value="1"/>
</dbReference>
<keyword evidence="17 18" id="KW-0170">Cobalt</keyword>
<comment type="catalytic activity">
    <reaction evidence="1 18">
        <text>7-phospho-2-dehydro-3-deoxy-D-arabino-heptonate = 3-dehydroquinate + phosphate</text>
        <dbReference type="Rhea" id="RHEA:21968"/>
        <dbReference type="ChEBI" id="CHEBI:32364"/>
        <dbReference type="ChEBI" id="CHEBI:43474"/>
        <dbReference type="ChEBI" id="CHEBI:58394"/>
        <dbReference type="EC" id="4.2.3.4"/>
    </reaction>
</comment>
<keyword evidence="9 18" id="KW-0963">Cytoplasm</keyword>
<feature type="binding site" evidence="18">
    <location>
        <position position="265"/>
    </location>
    <ligand>
        <name>Zn(2+)</name>
        <dbReference type="ChEBI" id="CHEBI:29105"/>
    </ligand>
</feature>
<feature type="domain" description="3-dehydroquinate synthase N-terminal" evidence="19">
    <location>
        <begin position="70"/>
        <end position="181"/>
    </location>
</feature>
<comment type="caution">
    <text evidence="18">Lacks conserved residue(s) required for the propagation of feature annotation.</text>
</comment>
<dbReference type="RefSeq" id="WP_106193746.1">
    <property type="nucleotide sequence ID" value="NZ_PVTO01000013.1"/>
</dbReference>
<dbReference type="InterPro" id="IPR030963">
    <property type="entry name" value="DHQ_synth_fam"/>
</dbReference>
<evidence type="ECO:0000256" key="13">
    <source>
        <dbReference type="ARBA" id="ARBA00022833"/>
    </source>
</evidence>
<evidence type="ECO:0000256" key="16">
    <source>
        <dbReference type="ARBA" id="ARBA00023239"/>
    </source>
</evidence>
<evidence type="ECO:0000256" key="9">
    <source>
        <dbReference type="ARBA" id="ARBA00022490"/>
    </source>
</evidence>
<dbReference type="PANTHER" id="PTHR43622">
    <property type="entry name" value="3-DEHYDROQUINATE SYNTHASE"/>
    <property type="match status" value="1"/>
</dbReference>
<dbReference type="Gene3D" id="1.20.1090.10">
    <property type="entry name" value="Dehydroquinate synthase-like - alpha domain"/>
    <property type="match status" value="1"/>
</dbReference>
<feature type="binding site" evidence="18">
    <location>
        <position position="248"/>
    </location>
    <ligand>
        <name>Zn(2+)</name>
        <dbReference type="ChEBI" id="CHEBI:29105"/>
    </ligand>
</feature>
<keyword evidence="13 18" id="KW-0862">Zinc</keyword>
<feature type="binding site" evidence="18">
    <location>
        <position position="154"/>
    </location>
    <ligand>
        <name>NAD(+)</name>
        <dbReference type="ChEBI" id="CHEBI:57540"/>
    </ligand>
</feature>
<dbReference type="EC" id="4.2.3.4" evidence="7 18"/>
<evidence type="ECO:0000256" key="4">
    <source>
        <dbReference type="ARBA" id="ARBA00004496"/>
    </source>
</evidence>
<dbReference type="HAMAP" id="MF_00110">
    <property type="entry name" value="DHQ_synthase"/>
    <property type="match status" value="1"/>
</dbReference>
<evidence type="ECO:0000256" key="2">
    <source>
        <dbReference type="ARBA" id="ARBA00001911"/>
    </source>
</evidence>
<evidence type="ECO:0000256" key="17">
    <source>
        <dbReference type="ARBA" id="ARBA00023285"/>
    </source>
</evidence>
<dbReference type="SUPFAM" id="SSF56796">
    <property type="entry name" value="Dehydroquinate synthase-like"/>
    <property type="match status" value="1"/>
</dbReference>
<keyword evidence="14 18" id="KW-0520">NAD</keyword>
<dbReference type="CDD" id="cd08195">
    <property type="entry name" value="DHQS"/>
    <property type="match status" value="1"/>
</dbReference>
<comment type="similarity">
    <text evidence="6 18">Belongs to the sugar phosphate cyclases superfamily. Dehydroquinate synthase family.</text>
</comment>
<keyword evidence="11 18" id="KW-0479">Metal-binding</keyword>
<keyword evidence="15 18" id="KW-0057">Aromatic amino acid biosynthesis</keyword>
<dbReference type="NCBIfam" id="TIGR01357">
    <property type="entry name" value="aroB"/>
    <property type="match status" value="1"/>
</dbReference>
<evidence type="ECO:0000256" key="12">
    <source>
        <dbReference type="ARBA" id="ARBA00022741"/>
    </source>
</evidence>
<dbReference type="GO" id="GO:0008652">
    <property type="term" value="P:amino acid biosynthetic process"/>
    <property type="evidence" value="ECO:0007669"/>
    <property type="project" value="UniProtKB-KW"/>
</dbReference>
<feature type="domain" description="3-dehydroquinate synthase C-terminal" evidence="20">
    <location>
        <begin position="184"/>
        <end position="325"/>
    </location>
</feature>
<protein>
    <recommendedName>
        <fullName evidence="8 18">3-dehydroquinate synthase</fullName>
        <shortName evidence="18">DHQS</shortName>
        <ecNumber evidence="7 18">4.2.3.4</ecNumber>
    </recommendedName>
</protein>
<evidence type="ECO:0000313" key="22">
    <source>
        <dbReference type="Proteomes" id="UP000238205"/>
    </source>
</evidence>
<sequence length="362" mass="39863">MNEIHIEVPQERTDYTIKIEKGLLHSVGEELVDMTRSKRVAIVTDKTVHHHYGETVETQLKQSGFAVHSIILKPGEQTKTFASMPGIYSELILAGITRSDVIIALGGGVVGDIAGFVAATFLRGIDFVQIPTSLLAQVDSSVGGKVGVDLPEGKNLAGAFYHPKRVLIDPDVLGTLSDHYFSDGMAEVIKYGCIKDTAFFDKLTQMDSRQKVMADIENVIDTCCRIKQEMVQQDEKDKGIRMLLNFGHTLGHAIEAYYNYQSITHGHAVAIGMVTLTEIAESKELTVKGTADKIRKCLSGHSLPHSLNDPDAYDDILPYIQKDKKQLNNQLHIVTLNKMGEAVTHQTDVGFFDQLKIGGQIT</sequence>
<dbReference type="FunFam" id="3.40.50.1970:FF:000007">
    <property type="entry name" value="Pentafunctional AROM polypeptide"/>
    <property type="match status" value="1"/>
</dbReference>
<feature type="binding site" evidence="18">
    <location>
        <position position="187"/>
    </location>
    <ligand>
        <name>Zn(2+)</name>
        <dbReference type="ChEBI" id="CHEBI:29105"/>
    </ligand>
</feature>
<keyword evidence="10 18" id="KW-0028">Amino-acid biosynthesis</keyword>
<evidence type="ECO:0000256" key="1">
    <source>
        <dbReference type="ARBA" id="ARBA00001393"/>
    </source>
</evidence>
<dbReference type="GO" id="GO:0046872">
    <property type="term" value="F:metal ion binding"/>
    <property type="evidence" value="ECO:0007669"/>
    <property type="project" value="UniProtKB-KW"/>
</dbReference>
<evidence type="ECO:0000256" key="6">
    <source>
        <dbReference type="ARBA" id="ARBA00005412"/>
    </source>
</evidence>
<comment type="cofactor">
    <cofactor evidence="2 18">
        <name>NAD(+)</name>
        <dbReference type="ChEBI" id="CHEBI:57540"/>
    </cofactor>
</comment>
<evidence type="ECO:0000256" key="15">
    <source>
        <dbReference type="ARBA" id="ARBA00023141"/>
    </source>
</evidence>
<organism evidence="21 22">
    <name type="scientific">Alkalibacterium olivapovliticus</name>
    <dbReference type="NCBI Taxonomy" id="99907"/>
    <lineage>
        <taxon>Bacteria</taxon>
        <taxon>Bacillati</taxon>
        <taxon>Bacillota</taxon>
        <taxon>Bacilli</taxon>
        <taxon>Lactobacillales</taxon>
        <taxon>Carnobacteriaceae</taxon>
        <taxon>Alkalibacterium</taxon>
    </lineage>
</organism>
<dbReference type="Proteomes" id="UP000238205">
    <property type="component" value="Unassembled WGS sequence"/>
</dbReference>
<evidence type="ECO:0000259" key="19">
    <source>
        <dbReference type="Pfam" id="PF01761"/>
    </source>
</evidence>
<dbReference type="GO" id="GO:0009423">
    <property type="term" value="P:chorismate biosynthetic process"/>
    <property type="evidence" value="ECO:0007669"/>
    <property type="project" value="UniProtKB-UniRule"/>
</dbReference>
<dbReference type="InterPro" id="IPR016037">
    <property type="entry name" value="DHQ_synth_AroB"/>
</dbReference>
<comment type="cofactor">
    <cofactor evidence="3">
        <name>Zn(2+)</name>
        <dbReference type="ChEBI" id="CHEBI:29105"/>
    </cofactor>
</comment>
<comment type="caution">
    <text evidence="21">The sequence shown here is derived from an EMBL/GenBank/DDBJ whole genome shotgun (WGS) entry which is preliminary data.</text>
</comment>
<reference evidence="21 22" key="1">
    <citation type="submission" date="2018-03" db="EMBL/GenBank/DDBJ databases">
        <title>Genomic Encyclopedia of Archaeal and Bacterial Type Strains, Phase II (KMG-II): from individual species to whole genera.</title>
        <authorList>
            <person name="Goeker M."/>
        </authorList>
    </citation>
    <scope>NUCLEOTIDE SEQUENCE [LARGE SCALE GENOMIC DNA]</scope>
    <source>
        <strain evidence="21 22">DSM 13175</strain>
    </source>
</reference>
<dbReference type="AlphaFoldDB" id="A0A2T0W6J0"/>
<evidence type="ECO:0000313" key="21">
    <source>
        <dbReference type="EMBL" id="PRY82315.1"/>
    </source>
</evidence>
<comment type="cofactor">
    <cofactor evidence="18">
        <name>Co(2+)</name>
        <dbReference type="ChEBI" id="CHEBI:48828"/>
    </cofactor>
    <cofactor evidence="18">
        <name>Zn(2+)</name>
        <dbReference type="ChEBI" id="CHEBI:29105"/>
    </cofactor>
    <text evidence="18">Binds 1 divalent metal cation per subunit. Can use either Co(2+) or Zn(2+).</text>
</comment>
<evidence type="ECO:0000256" key="14">
    <source>
        <dbReference type="ARBA" id="ARBA00023027"/>
    </source>
</evidence>
<evidence type="ECO:0000256" key="8">
    <source>
        <dbReference type="ARBA" id="ARBA00017684"/>
    </source>
</evidence>
<dbReference type="Pfam" id="PF01761">
    <property type="entry name" value="DHQ_synthase"/>
    <property type="match status" value="1"/>
</dbReference>
<dbReference type="OrthoDB" id="9806583at2"/>
<dbReference type="PANTHER" id="PTHR43622:SF7">
    <property type="entry name" value="3-DEHYDROQUINATE SYNTHASE, CHLOROPLASTIC"/>
    <property type="match status" value="1"/>
</dbReference>
<keyword evidence="22" id="KW-1185">Reference proteome</keyword>
<gene>
    <name evidence="18" type="primary">aroB</name>
    <name evidence="21" type="ORF">CLV38_11352</name>
</gene>
<dbReference type="GO" id="GO:0003856">
    <property type="term" value="F:3-dehydroquinate synthase activity"/>
    <property type="evidence" value="ECO:0007669"/>
    <property type="project" value="UniProtKB-UniRule"/>
</dbReference>
<dbReference type="Gene3D" id="3.40.50.1970">
    <property type="match status" value="1"/>
</dbReference>
<evidence type="ECO:0000256" key="18">
    <source>
        <dbReference type="HAMAP-Rule" id="MF_00110"/>
    </source>
</evidence>
<dbReference type="InterPro" id="IPR050071">
    <property type="entry name" value="Dehydroquinate_synthase"/>
</dbReference>
<dbReference type="GO" id="GO:0005737">
    <property type="term" value="C:cytoplasm"/>
    <property type="evidence" value="ECO:0007669"/>
    <property type="project" value="UniProtKB-SubCell"/>
</dbReference>
<comment type="pathway">
    <text evidence="5 18">Metabolic intermediate biosynthesis; chorismate biosynthesis; chorismate from D-erythrose 4-phosphate and phosphoenolpyruvate: step 2/7.</text>
</comment>
<evidence type="ECO:0000256" key="10">
    <source>
        <dbReference type="ARBA" id="ARBA00022605"/>
    </source>
</evidence>
<dbReference type="PIRSF" id="PIRSF001455">
    <property type="entry name" value="DHQ_synth"/>
    <property type="match status" value="1"/>
</dbReference>
<dbReference type="InterPro" id="IPR030960">
    <property type="entry name" value="DHQS/DOIS_N"/>
</dbReference>
<evidence type="ECO:0000259" key="20">
    <source>
        <dbReference type="Pfam" id="PF24621"/>
    </source>
</evidence>
<dbReference type="GO" id="GO:0000166">
    <property type="term" value="F:nucleotide binding"/>
    <property type="evidence" value="ECO:0007669"/>
    <property type="project" value="UniProtKB-KW"/>
</dbReference>
<feature type="binding site" evidence="18">
    <location>
        <begin position="108"/>
        <end position="112"/>
    </location>
    <ligand>
        <name>NAD(+)</name>
        <dbReference type="ChEBI" id="CHEBI:57540"/>
    </ligand>
</feature>
<feature type="binding site" evidence="18">
    <location>
        <position position="145"/>
    </location>
    <ligand>
        <name>NAD(+)</name>
        <dbReference type="ChEBI" id="CHEBI:57540"/>
    </ligand>
</feature>
<accession>A0A2T0W6J0</accession>
<evidence type="ECO:0000256" key="3">
    <source>
        <dbReference type="ARBA" id="ARBA00001947"/>
    </source>
</evidence>
<keyword evidence="12 18" id="KW-0547">Nucleotide-binding</keyword>
<dbReference type="EMBL" id="PVTO01000013">
    <property type="protein sequence ID" value="PRY82315.1"/>
    <property type="molecule type" value="Genomic_DNA"/>
</dbReference>
<proteinExistence type="inferred from homology"/>